<dbReference type="RefSeq" id="XP_033678561.1">
    <property type="nucleotide sequence ID" value="XM_033827197.1"/>
</dbReference>
<evidence type="ECO:0000313" key="2">
    <source>
        <dbReference type="Proteomes" id="UP000800094"/>
    </source>
</evidence>
<reference evidence="1" key="1">
    <citation type="journal article" date="2020" name="Stud. Mycol.">
        <title>101 Dothideomycetes genomes: a test case for predicting lifestyles and emergence of pathogens.</title>
        <authorList>
            <person name="Haridas S."/>
            <person name="Albert R."/>
            <person name="Binder M."/>
            <person name="Bloem J."/>
            <person name="Labutti K."/>
            <person name="Salamov A."/>
            <person name="Andreopoulos B."/>
            <person name="Baker S."/>
            <person name="Barry K."/>
            <person name="Bills G."/>
            <person name="Bluhm B."/>
            <person name="Cannon C."/>
            <person name="Castanera R."/>
            <person name="Culley D."/>
            <person name="Daum C."/>
            <person name="Ezra D."/>
            <person name="Gonzalez J."/>
            <person name="Henrissat B."/>
            <person name="Kuo A."/>
            <person name="Liang C."/>
            <person name="Lipzen A."/>
            <person name="Lutzoni F."/>
            <person name="Magnuson J."/>
            <person name="Mondo S."/>
            <person name="Nolan M."/>
            <person name="Ohm R."/>
            <person name="Pangilinan J."/>
            <person name="Park H.-J."/>
            <person name="Ramirez L."/>
            <person name="Alfaro M."/>
            <person name="Sun H."/>
            <person name="Tritt A."/>
            <person name="Yoshinaga Y."/>
            <person name="Zwiers L.-H."/>
            <person name="Turgeon B."/>
            <person name="Goodwin S."/>
            <person name="Spatafora J."/>
            <person name="Crous P."/>
            <person name="Grigoriev I."/>
        </authorList>
    </citation>
    <scope>NUCLEOTIDE SEQUENCE</scope>
    <source>
        <strain evidence="1">CBS 122368</strain>
    </source>
</reference>
<organism evidence="1 2">
    <name type="scientific">Trematosphaeria pertusa</name>
    <dbReference type="NCBI Taxonomy" id="390896"/>
    <lineage>
        <taxon>Eukaryota</taxon>
        <taxon>Fungi</taxon>
        <taxon>Dikarya</taxon>
        <taxon>Ascomycota</taxon>
        <taxon>Pezizomycotina</taxon>
        <taxon>Dothideomycetes</taxon>
        <taxon>Pleosporomycetidae</taxon>
        <taxon>Pleosporales</taxon>
        <taxon>Massarineae</taxon>
        <taxon>Trematosphaeriaceae</taxon>
        <taxon>Trematosphaeria</taxon>
    </lineage>
</organism>
<accession>A0A6A6HZU6</accession>
<gene>
    <name evidence="1" type="ORF">BU26DRAFT_510056</name>
</gene>
<dbReference type="Proteomes" id="UP000800094">
    <property type="component" value="Unassembled WGS sequence"/>
</dbReference>
<sequence length="656" mass="74809">MFGSCLDVDTIKGIIEQAQHKDIFMYTEFLKLYHNLPRDIATYDLGKVNSMPIRLKFHLYNNESMVNYPGDEWDEDPELAPADKYWIAPPRKCRGDVDHEVQDVGIFDDNYTTLLYREFFALQPISSNDSLTFGLQLGYIEYQLEAEWLPTPMVIFREFVPQTLAYGKLFFINLTTVQRYECLSEEYIDCPITSYFQDLTEISHEGIAIRKFSGVAAPKREPKASFVAYPVKTDYERNMLHRMATPANLLFTKNWQPLVRDLLSPKASGNNKTGKKRARTISTLAPVVKKRIEHLYNWLQVSLSYLEIFEKVFNDIPKKPSISMYSETGALNTANILGSAYRFILRCSWDHATIFEPTRKMVTLLLNEYPEISSHPAFEEGQVDEMNRRVSMLNQDIMGHLENLKEAAGIPRSFDFIPGTTPIPTQSAHELLIDMCAIQCQEALIKTSAIPAPYDLLAVVAFLDKDLRTRLKELHDMHLPVLQNLTVSECCQPRTTHICMSCGFTGGTSPKADITEVKKCLQVVWDARKPPDNPFWDASANTYYGYQVPNKEKLTREDLPETGPQYMIGHVGQAVDDKFQTLAACPVCESAWAYVELDQTLTYDQPFHPGLCAEYTTAILCHSRCSRLLPVQQLFQQIKGVVDERIASYGLPALEE</sequence>
<keyword evidence="2" id="KW-1185">Reference proteome</keyword>
<dbReference type="AlphaFoldDB" id="A0A6A6HZU6"/>
<proteinExistence type="predicted"/>
<dbReference type="GeneID" id="54580527"/>
<dbReference type="EMBL" id="ML987205">
    <property type="protein sequence ID" value="KAF2243557.1"/>
    <property type="molecule type" value="Genomic_DNA"/>
</dbReference>
<protein>
    <submittedName>
        <fullName evidence="1">Uncharacterized protein</fullName>
    </submittedName>
</protein>
<evidence type="ECO:0000313" key="1">
    <source>
        <dbReference type="EMBL" id="KAF2243557.1"/>
    </source>
</evidence>
<name>A0A6A6HZU6_9PLEO</name>